<dbReference type="OrthoDB" id="19806at2759"/>
<evidence type="ECO:0000313" key="3">
    <source>
        <dbReference type="Proteomes" id="UP000218811"/>
    </source>
</evidence>
<organism evidence="2 3">
    <name type="scientific">Wolfiporia cocos (strain MD-104)</name>
    <name type="common">Brown rot fungus</name>
    <dbReference type="NCBI Taxonomy" id="742152"/>
    <lineage>
        <taxon>Eukaryota</taxon>
        <taxon>Fungi</taxon>
        <taxon>Dikarya</taxon>
        <taxon>Basidiomycota</taxon>
        <taxon>Agaricomycotina</taxon>
        <taxon>Agaricomycetes</taxon>
        <taxon>Polyporales</taxon>
        <taxon>Phaeolaceae</taxon>
        <taxon>Wolfiporia</taxon>
    </lineage>
</organism>
<feature type="compositionally biased region" description="Polar residues" evidence="1">
    <location>
        <begin position="152"/>
        <end position="161"/>
    </location>
</feature>
<feature type="compositionally biased region" description="Basic and acidic residues" evidence="1">
    <location>
        <begin position="494"/>
        <end position="507"/>
    </location>
</feature>
<gene>
    <name evidence="2" type="ORF">WOLCODRAFT_162738</name>
</gene>
<dbReference type="AlphaFoldDB" id="A0A2H3JGI6"/>
<evidence type="ECO:0000256" key="1">
    <source>
        <dbReference type="SAM" id="MobiDB-lite"/>
    </source>
</evidence>
<protein>
    <submittedName>
        <fullName evidence="2">Uncharacterized protein</fullName>
    </submittedName>
</protein>
<feature type="compositionally biased region" description="Low complexity" evidence="1">
    <location>
        <begin position="132"/>
        <end position="142"/>
    </location>
</feature>
<sequence length="541" mass="61107">MRFVCFNSTNQEVQHGRKTNLGSSSVRALEAAWSDAEREREERERWRGGEKDGWGKDWRDRGRDKDRDERSREREALSSGDESESKFGRVQRKLESWAVLGRTKKISVDFGTLGKNLLDSQNRIGPSERSRPSSTVPSVRISGDPDEDEPLSSGQASPAYGTSPSMMLSIGSYALAELSASELSEYDRRVIEFNRKRPPKRPHLQARIVSWSDPFSAQDLDEDVETEGKLKARATLGVENEGEPEGLASDTDMEGVRRRRTTIRRLRRCHSFDATSQFKDMCVLPIERMRIDVELCGELLVMMRREQHLANIAACLAVLTARLSQTNTHLRAEHEAARPALDELRARAQVLHQVEAQRTRVDALTQETQALEYESAQFLVGDLWHMAMQPRRRVLALRERAFGTGRRHPQGVRGAHGRFDRVQWTLDGKERLVDVLGRTESEAEEEDGLPGDVAFDDSESGDEVDAVNHQTLRPTWLLRFFNYWGSRWGASKGSPKDRDSTPARESESEMEGVATTASATSLPETSAHMRSRPSIQHPNSS</sequence>
<reference evidence="2 3" key="1">
    <citation type="journal article" date="2012" name="Science">
        <title>The Paleozoic origin of enzymatic lignin decomposition reconstructed from 31 fungal genomes.</title>
        <authorList>
            <person name="Floudas D."/>
            <person name="Binder M."/>
            <person name="Riley R."/>
            <person name="Barry K."/>
            <person name="Blanchette R.A."/>
            <person name="Henrissat B."/>
            <person name="Martinez A.T."/>
            <person name="Otillar R."/>
            <person name="Spatafora J.W."/>
            <person name="Yadav J.S."/>
            <person name="Aerts A."/>
            <person name="Benoit I."/>
            <person name="Boyd A."/>
            <person name="Carlson A."/>
            <person name="Copeland A."/>
            <person name="Coutinho P.M."/>
            <person name="de Vries R.P."/>
            <person name="Ferreira P."/>
            <person name="Findley K."/>
            <person name="Foster B."/>
            <person name="Gaskell J."/>
            <person name="Glotzer D."/>
            <person name="Gorecki P."/>
            <person name="Heitman J."/>
            <person name="Hesse C."/>
            <person name="Hori C."/>
            <person name="Igarashi K."/>
            <person name="Jurgens J.A."/>
            <person name="Kallen N."/>
            <person name="Kersten P."/>
            <person name="Kohler A."/>
            <person name="Kuees U."/>
            <person name="Kumar T.K.A."/>
            <person name="Kuo A."/>
            <person name="LaButti K."/>
            <person name="Larrondo L.F."/>
            <person name="Lindquist E."/>
            <person name="Ling A."/>
            <person name="Lombard V."/>
            <person name="Lucas S."/>
            <person name="Lundell T."/>
            <person name="Martin R."/>
            <person name="McLaughlin D.J."/>
            <person name="Morgenstern I."/>
            <person name="Morin E."/>
            <person name="Murat C."/>
            <person name="Nagy L.G."/>
            <person name="Nolan M."/>
            <person name="Ohm R.A."/>
            <person name="Patyshakuliyeva A."/>
            <person name="Rokas A."/>
            <person name="Ruiz-Duenas F.J."/>
            <person name="Sabat G."/>
            <person name="Salamov A."/>
            <person name="Samejima M."/>
            <person name="Schmutz J."/>
            <person name="Slot J.C."/>
            <person name="St John F."/>
            <person name="Stenlid J."/>
            <person name="Sun H."/>
            <person name="Sun S."/>
            <person name="Syed K."/>
            <person name="Tsang A."/>
            <person name="Wiebenga A."/>
            <person name="Young D."/>
            <person name="Pisabarro A."/>
            <person name="Eastwood D.C."/>
            <person name="Martin F."/>
            <person name="Cullen D."/>
            <person name="Grigoriev I.V."/>
            <person name="Hibbett D.S."/>
        </authorList>
    </citation>
    <scope>NUCLEOTIDE SEQUENCE [LARGE SCALE GENOMIC DNA]</scope>
    <source>
        <strain evidence="2 3">MD-104</strain>
    </source>
</reference>
<evidence type="ECO:0000313" key="2">
    <source>
        <dbReference type="EMBL" id="PCH41011.1"/>
    </source>
</evidence>
<dbReference type="EMBL" id="KB468113">
    <property type="protein sequence ID" value="PCH41011.1"/>
    <property type="molecule type" value="Genomic_DNA"/>
</dbReference>
<feature type="region of interest" description="Disordered" evidence="1">
    <location>
        <begin position="490"/>
        <end position="541"/>
    </location>
</feature>
<accession>A0A2H3JGI6</accession>
<feature type="region of interest" description="Disordered" evidence="1">
    <location>
        <begin position="116"/>
        <end position="161"/>
    </location>
</feature>
<dbReference type="STRING" id="742152.A0A2H3JGI6"/>
<feature type="region of interest" description="Disordered" evidence="1">
    <location>
        <begin position="439"/>
        <end position="467"/>
    </location>
</feature>
<dbReference type="Proteomes" id="UP000218811">
    <property type="component" value="Unassembled WGS sequence"/>
</dbReference>
<keyword evidence="3" id="KW-1185">Reference proteome</keyword>
<feature type="compositionally biased region" description="Acidic residues" evidence="1">
    <location>
        <begin position="442"/>
        <end position="465"/>
    </location>
</feature>
<feature type="compositionally biased region" description="Basic and acidic residues" evidence="1">
    <location>
        <begin position="35"/>
        <end position="76"/>
    </location>
</feature>
<name>A0A2H3JGI6_WOLCO</name>
<proteinExistence type="predicted"/>
<feature type="region of interest" description="Disordered" evidence="1">
    <location>
        <begin position="32"/>
        <end position="85"/>
    </location>
</feature>
<feature type="compositionally biased region" description="Polar residues" evidence="1">
    <location>
        <begin position="515"/>
        <end position="524"/>
    </location>
</feature>